<gene>
    <name evidence="4" type="ORF">EV187_3462</name>
</gene>
<reference evidence="4 5" key="1">
    <citation type="submission" date="2019-02" db="EMBL/GenBank/DDBJ databases">
        <title>Genomic Encyclopedia of Type Strains, Phase IV (KMG-IV): sequencing the most valuable type-strain genomes for metagenomic binning, comparative biology and taxonomic classification.</title>
        <authorList>
            <person name="Goeker M."/>
        </authorList>
    </citation>
    <scope>NUCLEOTIDE SEQUENCE [LARGE SCALE GENOMIC DNA]</scope>
    <source>
        <strain evidence="4 5">DSM 43045</strain>
    </source>
</reference>
<evidence type="ECO:0000313" key="4">
    <source>
        <dbReference type="EMBL" id="RZS63556.1"/>
    </source>
</evidence>
<evidence type="ECO:0000256" key="1">
    <source>
        <dbReference type="SAM" id="MobiDB-lite"/>
    </source>
</evidence>
<protein>
    <submittedName>
        <fullName evidence="4">Uncharacterized protein</fullName>
    </submittedName>
</protein>
<feature type="compositionally biased region" description="Basic and acidic residues" evidence="1">
    <location>
        <begin position="771"/>
        <end position="789"/>
    </location>
</feature>
<feature type="chain" id="PRO_5020725523" evidence="3">
    <location>
        <begin position="41"/>
        <end position="789"/>
    </location>
</feature>
<dbReference type="OrthoDB" id="4985746at2"/>
<feature type="region of interest" description="Disordered" evidence="1">
    <location>
        <begin position="65"/>
        <end position="87"/>
    </location>
</feature>
<dbReference type="InterPro" id="IPR006311">
    <property type="entry name" value="TAT_signal"/>
</dbReference>
<feature type="transmembrane region" description="Helical" evidence="2">
    <location>
        <begin position="715"/>
        <end position="734"/>
    </location>
</feature>
<accession>A0A4Q7M6E3</accession>
<dbReference type="EMBL" id="SGWY01000004">
    <property type="protein sequence ID" value="RZS63556.1"/>
    <property type="molecule type" value="Genomic_DNA"/>
</dbReference>
<dbReference type="InterPro" id="IPR046112">
    <property type="entry name" value="DUF6049"/>
</dbReference>
<comment type="caution">
    <text evidence="4">The sequence shown here is derived from an EMBL/GenBank/DDBJ whole genome shotgun (WGS) entry which is preliminary data.</text>
</comment>
<dbReference type="PROSITE" id="PS51318">
    <property type="entry name" value="TAT"/>
    <property type="match status" value="1"/>
</dbReference>
<keyword evidence="2" id="KW-0812">Transmembrane</keyword>
<keyword evidence="2" id="KW-1133">Transmembrane helix</keyword>
<sequence>MVAESNPARRRADSSPRLPRRRLRLALAALGLAALTGAAAAPLAASAGVDPGAGQQAAWAAGSHAGSHAVGGMSPAGSRQAADDEESGLRVRVAPTIATSLSFGAPVAVSVEIENATGEALAAGVVRLVRSGSAIDDQAALDDWLAPDLEGTTGITSSNVPLAESESRSLAAGGATVVAFTVPGEAFAELDGSPVVGLGAELLVGDTVVAAGTSAYANADVPASGSVAVALAAPLTVPTSGGAAGLIDAGQLENWTGPTGLLTRQLDALAGRRVAIGIDPRIIASIRALGTTAPASALSWLQRLADVPNEVFPLAYADADLAVQAQLGLPALLTPTSFSDALDPANFAAGAGNGVDTGGGESAPATDEPVEPEPTPGEVPTTEELLEWPYTRTDLAWPADDTVAAGNLAYFDAAGLTTALLAPGNVEPVDGPASASATIDGSTALVADAGLNAPLRAASEASTDTEWREATGELLAELALDAGASRTTVLATFDRGATSQTARVSALIDAIGGSGWSSLAGLSEAIGAPPESRMLIDEPESDERRSQVARMVESEAQVTEFATVLADERLLTGPTRRELMSLLDVAWLDDREAWNAAVADWLVTQRGVLGSVSVVPSSTINVVSTETGVPTTIENDLPYPVTVVVDVSPSNGRLIVEERVEQTVEPESRSTVRVPVAAGVGNGEVTLEVSLTSPTGVPIGTPVEIPANVQADWEGLGAAVLAAIAILVFGIGVWRNIRRRRRERAAAAAAAADAADDSVTGDAPVPAADSVHGDAHATDDDAPREPARD</sequence>
<feature type="compositionally biased region" description="Gly residues" evidence="1">
    <location>
        <begin position="351"/>
        <end position="361"/>
    </location>
</feature>
<evidence type="ECO:0000256" key="2">
    <source>
        <dbReference type="SAM" id="Phobius"/>
    </source>
</evidence>
<feature type="region of interest" description="Disordered" evidence="1">
    <location>
        <begin position="349"/>
        <end position="381"/>
    </location>
</feature>
<keyword evidence="3" id="KW-0732">Signal</keyword>
<feature type="signal peptide" evidence="3">
    <location>
        <begin position="1"/>
        <end position="40"/>
    </location>
</feature>
<dbReference type="Proteomes" id="UP000293289">
    <property type="component" value="Unassembled WGS sequence"/>
</dbReference>
<organism evidence="4 5">
    <name type="scientific">Agromyces ramosus</name>
    <dbReference type="NCBI Taxonomy" id="33879"/>
    <lineage>
        <taxon>Bacteria</taxon>
        <taxon>Bacillati</taxon>
        <taxon>Actinomycetota</taxon>
        <taxon>Actinomycetes</taxon>
        <taxon>Micrococcales</taxon>
        <taxon>Microbacteriaceae</taxon>
        <taxon>Agromyces</taxon>
    </lineage>
</organism>
<dbReference type="RefSeq" id="WP_130354299.1">
    <property type="nucleotide sequence ID" value="NZ_SGWY01000004.1"/>
</dbReference>
<feature type="region of interest" description="Disordered" evidence="1">
    <location>
        <begin position="747"/>
        <end position="789"/>
    </location>
</feature>
<proteinExistence type="predicted"/>
<dbReference type="AlphaFoldDB" id="A0A4Q7M6E3"/>
<name>A0A4Q7M6E3_9MICO</name>
<dbReference type="Pfam" id="PF19516">
    <property type="entry name" value="DUF6049"/>
    <property type="match status" value="1"/>
</dbReference>
<evidence type="ECO:0000256" key="3">
    <source>
        <dbReference type="SAM" id="SignalP"/>
    </source>
</evidence>
<keyword evidence="2" id="KW-0472">Membrane</keyword>
<keyword evidence="5" id="KW-1185">Reference proteome</keyword>
<evidence type="ECO:0000313" key="5">
    <source>
        <dbReference type="Proteomes" id="UP000293289"/>
    </source>
</evidence>